<proteinExistence type="predicted"/>
<evidence type="ECO:0000313" key="1">
    <source>
        <dbReference type="EMBL" id="SVE60974.1"/>
    </source>
</evidence>
<name>A0A383EWL7_9ZZZZ</name>
<protein>
    <submittedName>
        <fullName evidence="1">Uncharacterized protein</fullName>
    </submittedName>
</protein>
<gene>
    <name evidence="1" type="ORF">METZ01_LOCUS513828</name>
</gene>
<reference evidence="1" key="1">
    <citation type="submission" date="2018-05" db="EMBL/GenBank/DDBJ databases">
        <authorList>
            <person name="Lanie J.A."/>
            <person name="Ng W.-L."/>
            <person name="Kazmierczak K.M."/>
            <person name="Andrzejewski T.M."/>
            <person name="Davidsen T.M."/>
            <person name="Wayne K.J."/>
            <person name="Tettelin H."/>
            <person name="Glass J.I."/>
            <person name="Rusch D."/>
            <person name="Podicherti R."/>
            <person name="Tsui H.-C.T."/>
            <person name="Winkler M.E."/>
        </authorList>
    </citation>
    <scope>NUCLEOTIDE SEQUENCE</scope>
</reference>
<dbReference type="AlphaFoldDB" id="A0A383EWL7"/>
<accession>A0A383EWL7</accession>
<organism evidence="1">
    <name type="scientific">marine metagenome</name>
    <dbReference type="NCBI Taxonomy" id="408172"/>
    <lineage>
        <taxon>unclassified sequences</taxon>
        <taxon>metagenomes</taxon>
        <taxon>ecological metagenomes</taxon>
    </lineage>
</organism>
<sequence length="27" mass="2998">MTEDKKISSPEFPSVVTFTNKNVSNVV</sequence>
<feature type="non-terminal residue" evidence="1">
    <location>
        <position position="27"/>
    </location>
</feature>
<dbReference type="EMBL" id="UINC01229314">
    <property type="protein sequence ID" value="SVE60974.1"/>
    <property type="molecule type" value="Genomic_DNA"/>
</dbReference>